<sequence length="309" mass="33549">MEQRNEAAAVWLEQPTPTGLGQQLADKWQKKEFISIAGAYDPIGALLARQAGFDALYLSGGALTASLGLPDLGLITMDELVDRARAIVRAVRIPLVVDGDTGFGEALNTMRLVRELEDVGVAAVQLEDQVLPKKCGHLNGKQLVTAEEMAQKIAAAARARRDLRIIARTDAVATEGLDAAIDRARQYVEAGADAIFPEALTDAEQFKAFAEAIDAPLLANMTEFGRTPQTSAQEFEQMGYAMAIWPVSSLRIAAKAQEAFYNELKQTGTAAGQVKNMQTRAELYELINYFGYESLDSSIQRTIVPEALD</sequence>
<keyword evidence="4" id="KW-0460">Magnesium</keyword>
<dbReference type="GO" id="GO:0016829">
    <property type="term" value="F:lyase activity"/>
    <property type="evidence" value="ECO:0007669"/>
    <property type="project" value="UniProtKB-KW"/>
</dbReference>
<comment type="pathway">
    <text evidence="6">Organic acid metabolism; propanoate degradation.</text>
</comment>
<dbReference type="SUPFAM" id="SSF51621">
    <property type="entry name" value="Phosphoenolpyruvate/pyruvate domain"/>
    <property type="match status" value="1"/>
</dbReference>
<evidence type="ECO:0000256" key="4">
    <source>
        <dbReference type="ARBA" id="ARBA00022842"/>
    </source>
</evidence>
<proteinExistence type="inferred from homology"/>
<dbReference type="Proteomes" id="UP001500227">
    <property type="component" value="Unassembled WGS sequence"/>
</dbReference>
<reference evidence="8" key="1">
    <citation type="journal article" date="2019" name="Int. J. Syst. Evol. Microbiol.">
        <title>The Global Catalogue of Microorganisms (GCM) 10K type strain sequencing project: providing services to taxonomists for standard genome sequencing and annotation.</title>
        <authorList>
            <consortium name="The Broad Institute Genomics Platform"/>
            <consortium name="The Broad Institute Genome Sequencing Center for Infectious Disease"/>
            <person name="Wu L."/>
            <person name="Ma J."/>
        </authorList>
    </citation>
    <scope>NUCLEOTIDE SEQUENCE [LARGE SCALE GENOMIC DNA]</scope>
    <source>
        <strain evidence="8">JCM 18423</strain>
    </source>
</reference>
<name>A0ABP9M3K0_9BURK</name>
<dbReference type="PROSITE" id="PS00161">
    <property type="entry name" value="ISOCITRATE_LYASE"/>
    <property type="match status" value="1"/>
</dbReference>
<dbReference type="Pfam" id="PF13714">
    <property type="entry name" value="PEP_mutase"/>
    <property type="match status" value="1"/>
</dbReference>
<dbReference type="EMBL" id="BAABKD010000008">
    <property type="protein sequence ID" value="GAA5088625.1"/>
    <property type="molecule type" value="Genomic_DNA"/>
</dbReference>
<evidence type="ECO:0000313" key="7">
    <source>
        <dbReference type="EMBL" id="GAA5088625.1"/>
    </source>
</evidence>
<dbReference type="PANTHER" id="PTHR42905">
    <property type="entry name" value="PHOSPHOENOLPYRUVATE CARBOXYLASE"/>
    <property type="match status" value="1"/>
</dbReference>
<evidence type="ECO:0000256" key="5">
    <source>
        <dbReference type="ARBA" id="ARBA00023239"/>
    </source>
</evidence>
<protein>
    <recommendedName>
        <fullName evidence="6">Methylisocitrate lyase</fullName>
        <ecNumber evidence="6">4.1.3.30</ecNumber>
    </recommendedName>
</protein>
<evidence type="ECO:0000256" key="1">
    <source>
        <dbReference type="ARBA" id="ARBA00001946"/>
    </source>
</evidence>
<dbReference type="PANTHER" id="PTHR42905:SF5">
    <property type="entry name" value="CARBOXYVINYL-CARBOXYPHOSPHONATE PHOSPHORYLMUTASE, CHLOROPLASTIC"/>
    <property type="match status" value="1"/>
</dbReference>
<keyword evidence="8" id="KW-1185">Reference proteome</keyword>
<comment type="cofactor">
    <cofactor evidence="1">
        <name>Mg(2+)</name>
        <dbReference type="ChEBI" id="CHEBI:18420"/>
    </cofactor>
</comment>
<dbReference type="InterPro" id="IPR039556">
    <property type="entry name" value="ICL/PEPM"/>
</dbReference>
<dbReference type="InterPro" id="IPR018523">
    <property type="entry name" value="Isocitrate_lyase_ph_CS"/>
</dbReference>
<dbReference type="RefSeq" id="WP_260649132.1">
    <property type="nucleotide sequence ID" value="NZ_BAABKD010000008.1"/>
</dbReference>
<evidence type="ECO:0000256" key="3">
    <source>
        <dbReference type="ARBA" id="ARBA00022723"/>
    </source>
</evidence>
<dbReference type="InterPro" id="IPR040442">
    <property type="entry name" value="Pyrv_kinase-like_dom_sf"/>
</dbReference>
<evidence type="ECO:0000256" key="6">
    <source>
        <dbReference type="RuleBase" id="RU361121"/>
    </source>
</evidence>
<dbReference type="Gene3D" id="3.20.20.60">
    <property type="entry name" value="Phosphoenolpyruvate-binding domains"/>
    <property type="match status" value="1"/>
</dbReference>
<comment type="catalytic activity">
    <reaction evidence="6">
        <text>(2S,3R)-3-hydroxybutane-1,2,3-tricarboxylate = pyruvate + succinate</text>
        <dbReference type="Rhea" id="RHEA:16809"/>
        <dbReference type="ChEBI" id="CHEBI:15361"/>
        <dbReference type="ChEBI" id="CHEBI:30031"/>
        <dbReference type="ChEBI" id="CHEBI:57429"/>
        <dbReference type="EC" id="4.1.3.30"/>
    </reaction>
</comment>
<gene>
    <name evidence="7" type="primary">prpB</name>
    <name evidence="7" type="ORF">GCM10023337_10460</name>
</gene>
<dbReference type="InterPro" id="IPR012695">
    <property type="entry name" value="PrpB"/>
</dbReference>
<comment type="caution">
    <text evidence="7">The sequence shown here is derived from an EMBL/GenBank/DDBJ whole genome shotgun (WGS) entry which is preliminary data.</text>
</comment>
<comment type="function">
    <text evidence="6">Catalyzes the thermodynamically favored C-C bond cleavage of (2R,3S)-2-methylisocitrate to yield pyruvate and succinate.</text>
</comment>
<keyword evidence="3" id="KW-0479">Metal-binding</keyword>
<dbReference type="CDD" id="cd00377">
    <property type="entry name" value="ICL_PEPM"/>
    <property type="match status" value="1"/>
</dbReference>
<dbReference type="EC" id="4.1.3.30" evidence="6"/>
<dbReference type="NCBIfam" id="TIGR02317">
    <property type="entry name" value="prpB"/>
    <property type="match status" value="1"/>
</dbReference>
<organism evidence="7 8">
    <name type="scientific">Paenalcaligenes hermetiae</name>
    <dbReference type="NCBI Taxonomy" id="1157987"/>
    <lineage>
        <taxon>Bacteria</taxon>
        <taxon>Pseudomonadati</taxon>
        <taxon>Pseudomonadota</taxon>
        <taxon>Betaproteobacteria</taxon>
        <taxon>Burkholderiales</taxon>
        <taxon>Alcaligenaceae</taxon>
        <taxon>Paenalcaligenes</taxon>
    </lineage>
</organism>
<evidence type="ECO:0000313" key="8">
    <source>
        <dbReference type="Proteomes" id="UP001500227"/>
    </source>
</evidence>
<keyword evidence="5 6" id="KW-0456">Lyase</keyword>
<accession>A0ABP9M3K0</accession>
<dbReference type="InterPro" id="IPR015813">
    <property type="entry name" value="Pyrv/PenolPyrv_kinase-like_dom"/>
</dbReference>
<evidence type="ECO:0000256" key="2">
    <source>
        <dbReference type="ARBA" id="ARBA00009282"/>
    </source>
</evidence>
<comment type="similarity">
    <text evidence="2 6">Belongs to the isocitrate lyase/PEP mutase superfamily. Methylisocitrate lyase family.</text>
</comment>